<organism evidence="1 2">
    <name type="scientific">Macroventuria anomochaeta</name>
    <dbReference type="NCBI Taxonomy" id="301207"/>
    <lineage>
        <taxon>Eukaryota</taxon>
        <taxon>Fungi</taxon>
        <taxon>Dikarya</taxon>
        <taxon>Ascomycota</taxon>
        <taxon>Pezizomycotina</taxon>
        <taxon>Dothideomycetes</taxon>
        <taxon>Pleosporomycetidae</taxon>
        <taxon>Pleosporales</taxon>
        <taxon>Pleosporineae</taxon>
        <taxon>Didymellaceae</taxon>
        <taxon>Macroventuria</taxon>
    </lineage>
</organism>
<evidence type="ECO:0000313" key="2">
    <source>
        <dbReference type="Proteomes" id="UP000799754"/>
    </source>
</evidence>
<comment type="caution">
    <text evidence="1">The sequence shown here is derived from an EMBL/GenBank/DDBJ whole genome shotgun (WGS) entry which is preliminary data.</text>
</comment>
<reference evidence="1" key="1">
    <citation type="journal article" date="2020" name="Stud. Mycol.">
        <title>101 Dothideomycetes genomes: a test case for predicting lifestyles and emergence of pathogens.</title>
        <authorList>
            <person name="Haridas S."/>
            <person name="Albert R."/>
            <person name="Binder M."/>
            <person name="Bloem J."/>
            <person name="Labutti K."/>
            <person name="Salamov A."/>
            <person name="Andreopoulos B."/>
            <person name="Baker S."/>
            <person name="Barry K."/>
            <person name="Bills G."/>
            <person name="Bluhm B."/>
            <person name="Cannon C."/>
            <person name="Castanera R."/>
            <person name="Culley D."/>
            <person name="Daum C."/>
            <person name="Ezra D."/>
            <person name="Gonzalez J."/>
            <person name="Henrissat B."/>
            <person name="Kuo A."/>
            <person name="Liang C."/>
            <person name="Lipzen A."/>
            <person name="Lutzoni F."/>
            <person name="Magnuson J."/>
            <person name="Mondo S."/>
            <person name="Nolan M."/>
            <person name="Ohm R."/>
            <person name="Pangilinan J."/>
            <person name="Park H.-J."/>
            <person name="Ramirez L."/>
            <person name="Alfaro M."/>
            <person name="Sun H."/>
            <person name="Tritt A."/>
            <person name="Yoshinaga Y."/>
            <person name="Zwiers L.-H."/>
            <person name="Turgeon B."/>
            <person name="Goodwin S."/>
            <person name="Spatafora J."/>
            <person name="Crous P."/>
            <person name="Grigoriev I."/>
        </authorList>
    </citation>
    <scope>NUCLEOTIDE SEQUENCE</scope>
    <source>
        <strain evidence="1">CBS 525.71</strain>
    </source>
</reference>
<name>A0ACB6RNF2_9PLEO</name>
<keyword evidence="2" id="KW-1185">Reference proteome</keyword>
<proteinExistence type="predicted"/>
<evidence type="ECO:0000313" key="1">
    <source>
        <dbReference type="EMBL" id="KAF2622449.1"/>
    </source>
</evidence>
<gene>
    <name evidence="1" type="ORF">BU25DRAFT_425623</name>
</gene>
<dbReference type="EMBL" id="MU006744">
    <property type="protein sequence ID" value="KAF2622449.1"/>
    <property type="molecule type" value="Genomic_DNA"/>
</dbReference>
<dbReference type="Proteomes" id="UP000799754">
    <property type="component" value="Unassembled WGS sequence"/>
</dbReference>
<sequence length="229" mass="25806">MAKLKACQKRLAQDSKMIKDNKRTIWDQAEMIERLKTSGKVDAQHIDSEISRTNGLPKEQDQSAGQERPFHQSSLDSDVAKEINDHWPRVQLFPKSALDSQDEADCQSGRERSKSPALRSSSTATKLVEAFDQRPEWNGSVSCPQSSDCDIEEPENIEVPATPHTALNTFPDKSRVLSTRLKRQWKRPWRLPRGRSQSPCIAIVACVELYADVIVTLFANVMKAKEAGF</sequence>
<protein>
    <submittedName>
        <fullName evidence="1">Uncharacterized protein</fullName>
    </submittedName>
</protein>
<accession>A0ACB6RNF2</accession>